<dbReference type="InterPro" id="IPR052894">
    <property type="entry name" value="AsmA-related"/>
</dbReference>
<name>A0AAC9LPJ7_9FLAO</name>
<gene>
    <name evidence="4" type="ORF">BWR22_13150</name>
</gene>
<dbReference type="Proteomes" id="UP000187506">
    <property type="component" value="Chromosome"/>
</dbReference>
<keyword evidence="2" id="KW-1133">Transmembrane helix</keyword>
<feature type="domain" description="AsmA" evidence="3">
    <location>
        <begin position="1"/>
        <end position="210"/>
    </location>
</feature>
<dbReference type="PANTHER" id="PTHR30441">
    <property type="entry name" value="DUF748 DOMAIN-CONTAINING PROTEIN"/>
    <property type="match status" value="1"/>
</dbReference>
<dbReference type="PANTHER" id="PTHR30441:SF8">
    <property type="entry name" value="DUF748 DOMAIN-CONTAINING PROTEIN"/>
    <property type="match status" value="1"/>
</dbReference>
<dbReference type="KEGG" id="lvn:BWR22_13150"/>
<dbReference type="RefSeq" id="WP_076734116.1">
    <property type="nucleotide sequence ID" value="NZ_CP019352.1"/>
</dbReference>
<evidence type="ECO:0000259" key="3">
    <source>
        <dbReference type="Pfam" id="PF05170"/>
    </source>
</evidence>
<keyword evidence="2" id="KW-0472">Membrane</keyword>
<evidence type="ECO:0000313" key="4">
    <source>
        <dbReference type="EMBL" id="APY01212.1"/>
    </source>
</evidence>
<evidence type="ECO:0000256" key="1">
    <source>
        <dbReference type="SAM" id="MobiDB-lite"/>
    </source>
</evidence>
<dbReference type="GO" id="GO:0005886">
    <property type="term" value="C:plasma membrane"/>
    <property type="evidence" value="ECO:0007669"/>
    <property type="project" value="TreeGrafter"/>
</dbReference>
<organism evidence="4 5">
    <name type="scientific">Lacinutrix venerupis</name>
    <dbReference type="NCBI Taxonomy" id="1486034"/>
    <lineage>
        <taxon>Bacteria</taxon>
        <taxon>Pseudomonadati</taxon>
        <taxon>Bacteroidota</taxon>
        <taxon>Flavobacteriia</taxon>
        <taxon>Flavobacteriales</taxon>
        <taxon>Flavobacteriaceae</taxon>
        <taxon>Lacinutrix</taxon>
    </lineage>
</organism>
<dbReference type="EMBL" id="CP019352">
    <property type="protein sequence ID" value="APY01212.1"/>
    <property type="molecule type" value="Genomic_DNA"/>
</dbReference>
<dbReference type="Pfam" id="PF05170">
    <property type="entry name" value="AsmA"/>
    <property type="match status" value="1"/>
</dbReference>
<keyword evidence="2" id="KW-0812">Transmembrane</keyword>
<feature type="transmembrane region" description="Helical" evidence="2">
    <location>
        <begin position="7"/>
        <end position="26"/>
    </location>
</feature>
<reference evidence="4 5" key="1">
    <citation type="submission" date="2017-01" db="EMBL/GenBank/DDBJ databases">
        <title>Complete genome of Lacinutrix venerupis DOK2-8 isolated from seawater in Dokdo.</title>
        <authorList>
            <person name="Chi W.-J."/>
            <person name="Kim J.H."/>
        </authorList>
    </citation>
    <scope>NUCLEOTIDE SEQUENCE [LARGE SCALE GENOMIC DNA]</scope>
    <source>
        <strain evidence="4 5">DOK2-8</strain>
    </source>
</reference>
<protein>
    <recommendedName>
        <fullName evidence="3">AsmA domain-containing protein</fullName>
    </recommendedName>
</protein>
<dbReference type="InterPro" id="IPR007844">
    <property type="entry name" value="AsmA"/>
</dbReference>
<sequence>MKKILKITGISLLTIVILLLVAPFIFQNQIKNMVRNFINNSVNANVEFADVSLSFLSSFPQANVSVDDLKITNFEPFKDETLASVKSLSFDMSIKELFKKEDEGPIVINSIYVNEALVNLKVNKFGDANYDIAKENETSTSTTKNGEGFTIDIQDYAISKSALIYLDEGSNTKLDVTELDHSGSGTFSENISELNTKSEANVTLSIDSTEYLSNNRIKLDALIDLDLQNSKYTFKENKGLINDLPLEFSGYVQLIEEGQDIDISFENPGSDFKDFLAVIPKTYSKNISNVETSGSFKVNGKIKGKVTEETIPTLDINIASNNASFKYPDLPKSVKNISINAAVKNTTGNIDDTFLDLKTLNFKIDEDEFKSSAVIKNLTTNMLVNANIDGVLNLANITEAYPIELENKLSGIIKAKLNTSFDMNAIETNAYSRIKNNGNVSVNDFVFSSADIVNPLNISQANVSFKPGTIALENFKASTGKSDLNATGTINNLLGFLLSDQKLKGDFNVASNNFLISDFMVEGGSDRPVNQSTEPDDALKIPAFLDCTVNADAKKVVYDNLTLTNVKGKLLIKDETASLQNVTSDLLGGNLNMSGLINTKSKTPTFNMDLGMTNFDISQSFRDLDMLQNLAPIAKALQGKLNSAINVSGTLGDDFTPIMNSISGGALAELLTTKVETENAPLLNALTNKLNFIDFDKLDLKDLKTALKFENGLVNISPFNLNYKDIGITVGGSHSFENTMDYNIVFNVPAKYLGSEVNRLIGKINDNEVNKISIPVTANLTGSFTSPKVQTDLTTGVKNLTTQLIEIEKQKLINNGKDKIKDLLGVNSNSGSTTDTTTTQSSPVKNVIKDIFSNGNTSGTNTTTTTDSTNQTGNVVKNVLGGLFGKNKKKNDTIK</sequence>
<proteinExistence type="predicted"/>
<keyword evidence="5" id="KW-1185">Reference proteome</keyword>
<accession>A0AAC9LPJ7</accession>
<dbReference type="AlphaFoldDB" id="A0AAC9LPJ7"/>
<evidence type="ECO:0000256" key="2">
    <source>
        <dbReference type="SAM" id="Phobius"/>
    </source>
</evidence>
<feature type="region of interest" description="Disordered" evidence="1">
    <location>
        <begin position="852"/>
        <end position="873"/>
    </location>
</feature>
<feature type="compositionally biased region" description="Low complexity" evidence="1">
    <location>
        <begin position="853"/>
        <end position="873"/>
    </location>
</feature>
<evidence type="ECO:0000313" key="5">
    <source>
        <dbReference type="Proteomes" id="UP000187506"/>
    </source>
</evidence>
<dbReference type="GO" id="GO:0090313">
    <property type="term" value="P:regulation of protein targeting to membrane"/>
    <property type="evidence" value="ECO:0007669"/>
    <property type="project" value="TreeGrafter"/>
</dbReference>